<dbReference type="GO" id="GO:0005923">
    <property type="term" value="C:bicellular tight junction"/>
    <property type="evidence" value="ECO:0007669"/>
    <property type="project" value="UniProtKB-SubCell"/>
</dbReference>
<evidence type="ECO:0000256" key="5">
    <source>
        <dbReference type="ARBA" id="ARBA00022490"/>
    </source>
</evidence>
<comment type="caution">
    <text evidence="8">The sequence shown here is derived from an EMBL/GenBank/DDBJ whole genome shotgun (WGS) entry which is preliminary data.</text>
</comment>
<dbReference type="GO" id="GO:0005737">
    <property type="term" value="C:cytoplasm"/>
    <property type="evidence" value="ECO:0007669"/>
    <property type="project" value="UniProtKB-SubCell"/>
</dbReference>
<keyword evidence="4" id="KW-0965">Cell junction</keyword>
<keyword evidence="5" id="KW-0963">Cytoplasm</keyword>
<protein>
    <recommendedName>
        <fullName evidence="10">WW domain-containing protein</fullName>
    </recommendedName>
</protein>
<evidence type="ECO:0000313" key="8">
    <source>
        <dbReference type="EMBL" id="KAG5847228.1"/>
    </source>
</evidence>
<evidence type="ECO:0000313" key="9">
    <source>
        <dbReference type="Proteomes" id="UP001044222"/>
    </source>
</evidence>
<keyword evidence="9" id="KW-1185">Reference proteome</keyword>
<dbReference type="EMBL" id="JAFIRN010000006">
    <property type="protein sequence ID" value="KAG5847228.1"/>
    <property type="molecule type" value="Genomic_DNA"/>
</dbReference>
<sequence length="315" mass="33167">MGDGVYVHGPAILSQPPREDHHVAGPSQDHDYRHEPDGPPQSCTLHPRAAVLHCHGSAQSGDAPPSPAPSTAPATTPPASATPPASTPPAASAAAADPGPGYGLQPPGFPAEPPAAGRPGGAPEPSQPLTSQQQHQQKMRLQRIQLERERIRMRQEELMRQCGSGTLVTAVGFPQEVALCRQMPIDSENMAAGPTPINTAPLTQGTMPNHNSDPFLNSGPYHSREQSTDSGLGLGCYSIPTTPEDILNNVEEMDTGEGLAQGTLGVPQQSRFPDFLDSLPGTNVDLGTLEGADLIPILNDVESVLNKAEPYLTWL</sequence>
<dbReference type="PANTHER" id="PTHR17616:SF6">
    <property type="entry name" value="WW DOMAIN-CONTAINING TRANSCRIPTION REGULATOR PROTEIN 1"/>
    <property type="match status" value="1"/>
</dbReference>
<dbReference type="GO" id="GO:0003713">
    <property type="term" value="F:transcription coactivator activity"/>
    <property type="evidence" value="ECO:0007669"/>
    <property type="project" value="TreeGrafter"/>
</dbReference>
<organism evidence="8 9">
    <name type="scientific">Anguilla anguilla</name>
    <name type="common">European freshwater eel</name>
    <name type="synonym">Muraena anguilla</name>
    <dbReference type="NCBI Taxonomy" id="7936"/>
    <lineage>
        <taxon>Eukaryota</taxon>
        <taxon>Metazoa</taxon>
        <taxon>Chordata</taxon>
        <taxon>Craniata</taxon>
        <taxon>Vertebrata</taxon>
        <taxon>Euteleostomi</taxon>
        <taxon>Actinopterygii</taxon>
        <taxon>Neopterygii</taxon>
        <taxon>Teleostei</taxon>
        <taxon>Anguilliformes</taxon>
        <taxon>Anguillidae</taxon>
        <taxon>Anguilla</taxon>
    </lineage>
</organism>
<dbReference type="InterPro" id="IPR051583">
    <property type="entry name" value="YAP1"/>
</dbReference>
<dbReference type="PANTHER" id="PTHR17616">
    <property type="entry name" value="YES-ASSOCIATED PROTEIN YAP1 FAMILY MEMBER"/>
    <property type="match status" value="1"/>
</dbReference>
<dbReference type="GO" id="GO:0005634">
    <property type="term" value="C:nucleus"/>
    <property type="evidence" value="ECO:0007669"/>
    <property type="project" value="UniProtKB-SubCell"/>
</dbReference>
<feature type="compositionally biased region" description="Low complexity" evidence="7">
    <location>
        <begin position="71"/>
        <end position="96"/>
    </location>
</feature>
<dbReference type="AlphaFoldDB" id="A0A9D3RXU5"/>
<evidence type="ECO:0000256" key="1">
    <source>
        <dbReference type="ARBA" id="ARBA00004123"/>
    </source>
</evidence>
<dbReference type="GO" id="GO:0045944">
    <property type="term" value="P:positive regulation of transcription by RNA polymerase II"/>
    <property type="evidence" value="ECO:0007669"/>
    <property type="project" value="TreeGrafter"/>
</dbReference>
<reference evidence="8" key="1">
    <citation type="submission" date="2021-01" db="EMBL/GenBank/DDBJ databases">
        <title>A chromosome-scale assembly of European eel, Anguilla anguilla.</title>
        <authorList>
            <person name="Henkel C."/>
            <person name="Jong-Raadsen S.A."/>
            <person name="Dufour S."/>
            <person name="Weltzien F.-A."/>
            <person name="Palstra A.P."/>
            <person name="Pelster B."/>
            <person name="Spaink H.P."/>
            <person name="Van Den Thillart G.E."/>
            <person name="Jansen H."/>
            <person name="Zahm M."/>
            <person name="Klopp C."/>
            <person name="Cedric C."/>
            <person name="Louis A."/>
            <person name="Berthelot C."/>
            <person name="Parey E."/>
            <person name="Roest Crollius H."/>
            <person name="Montfort J."/>
            <person name="Robinson-Rechavi M."/>
            <person name="Bucao C."/>
            <person name="Bouchez O."/>
            <person name="Gislard M."/>
            <person name="Lluch J."/>
            <person name="Milhes M."/>
            <person name="Lampietro C."/>
            <person name="Lopez Roques C."/>
            <person name="Donnadieu C."/>
            <person name="Braasch I."/>
            <person name="Desvignes T."/>
            <person name="Postlethwait J."/>
            <person name="Bobe J."/>
            <person name="Guiguen Y."/>
            <person name="Dirks R."/>
        </authorList>
    </citation>
    <scope>NUCLEOTIDE SEQUENCE</scope>
    <source>
        <strain evidence="8">Tag_6206</strain>
        <tissue evidence="8">Liver</tissue>
    </source>
</reference>
<feature type="compositionally biased region" description="Low complexity" evidence="7">
    <location>
        <begin position="114"/>
        <end position="124"/>
    </location>
</feature>
<feature type="region of interest" description="Disordered" evidence="7">
    <location>
        <begin position="1"/>
        <end position="141"/>
    </location>
</feature>
<keyword evidence="6" id="KW-0539">Nucleus</keyword>
<name>A0A9D3RXU5_ANGAN</name>
<accession>A0A9D3RXU5</accession>
<dbReference type="GO" id="GO:0035329">
    <property type="term" value="P:hippo signaling"/>
    <property type="evidence" value="ECO:0007669"/>
    <property type="project" value="TreeGrafter"/>
</dbReference>
<dbReference type="Proteomes" id="UP001044222">
    <property type="component" value="Chromosome 6"/>
</dbReference>
<evidence type="ECO:0000256" key="4">
    <source>
        <dbReference type="ARBA" id="ARBA00022427"/>
    </source>
</evidence>
<evidence type="ECO:0000256" key="6">
    <source>
        <dbReference type="ARBA" id="ARBA00023242"/>
    </source>
</evidence>
<evidence type="ECO:0000256" key="3">
    <source>
        <dbReference type="ARBA" id="ARBA00004496"/>
    </source>
</evidence>
<feature type="compositionally biased region" description="Basic and acidic residues" evidence="7">
    <location>
        <begin position="17"/>
        <end position="37"/>
    </location>
</feature>
<evidence type="ECO:0008006" key="10">
    <source>
        <dbReference type="Google" id="ProtNLM"/>
    </source>
</evidence>
<evidence type="ECO:0000256" key="7">
    <source>
        <dbReference type="SAM" id="MobiDB-lite"/>
    </source>
</evidence>
<comment type="subcellular location">
    <subcellularLocation>
        <location evidence="2">Cell junction</location>
        <location evidence="2">Tight junction</location>
    </subcellularLocation>
    <subcellularLocation>
        <location evidence="3">Cytoplasm</location>
    </subcellularLocation>
    <subcellularLocation>
        <location evidence="1">Nucleus</location>
    </subcellularLocation>
</comment>
<keyword evidence="4" id="KW-0796">Tight junction</keyword>
<gene>
    <name evidence="8" type="ORF">ANANG_G00123780</name>
</gene>
<evidence type="ECO:0000256" key="2">
    <source>
        <dbReference type="ARBA" id="ARBA00004435"/>
    </source>
</evidence>
<proteinExistence type="predicted"/>